<organism evidence="13 14">
    <name type="scientific">Candida viswanathii</name>
    <dbReference type="NCBI Taxonomy" id="5486"/>
    <lineage>
        <taxon>Eukaryota</taxon>
        <taxon>Fungi</taxon>
        <taxon>Dikarya</taxon>
        <taxon>Ascomycota</taxon>
        <taxon>Saccharomycotina</taxon>
        <taxon>Pichiomycetes</taxon>
        <taxon>Debaryomycetaceae</taxon>
        <taxon>Candida/Lodderomyces clade</taxon>
        <taxon>Candida</taxon>
    </lineage>
</organism>
<dbReference type="Proteomes" id="UP000253472">
    <property type="component" value="Unassembled WGS sequence"/>
</dbReference>
<dbReference type="Gene3D" id="1.10.287.1170">
    <property type="entry name" value="glycoside hydrolase family 81 endo-[beta] glucanase"/>
    <property type="match status" value="1"/>
</dbReference>
<feature type="region of interest" description="Disordered" evidence="9">
    <location>
        <begin position="302"/>
        <end position="396"/>
    </location>
</feature>
<reference evidence="13 14" key="1">
    <citation type="submission" date="2018-06" db="EMBL/GenBank/DDBJ databases">
        <title>Whole genome sequencing of Candida tropicalis (genome annotated by CSBL at Korea University).</title>
        <authorList>
            <person name="Ahn J."/>
        </authorList>
    </citation>
    <scope>NUCLEOTIDE SEQUENCE [LARGE SCALE GENOMIC DNA]</scope>
    <source>
        <strain evidence="13 14">ATCC 20962</strain>
    </source>
</reference>
<dbReference type="OrthoDB" id="4473401at2759"/>
<keyword evidence="4" id="KW-0378">Hydrolase</keyword>
<dbReference type="EC" id="3.2.1.39" evidence="3"/>
<feature type="region of interest" description="Disordered" evidence="9">
    <location>
        <begin position="67"/>
        <end position="128"/>
    </location>
</feature>
<evidence type="ECO:0000259" key="11">
    <source>
        <dbReference type="Pfam" id="PF03639"/>
    </source>
</evidence>
<keyword evidence="10" id="KW-0732">Signal</keyword>
<evidence type="ECO:0000256" key="8">
    <source>
        <dbReference type="ARBA" id="ARBA00023326"/>
    </source>
</evidence>
<dbReference type="InterPro" id="IPR040451">
    <property type="entry name" value="GH81_N"/>
</dbReference>
<evidence type="ECO:0000256" key="1">
    <source>
        <dbReference type="ARBA" id="ARBA00000382"/>
    </source>
</evidence>
<name>A0A367XTH2_9ASCO</name>
<gene>
    <name evidence="13" type="primary">ENG1_0</name>
    <name evidence="13" type="ORF">Cantr_05178</name>
</gene>
<dbReference type="GO" id="GO:0071555">
    <property type="term" value="P:cell wall organization"/>
    <property type="evidence" value="ECO:0007669"/>
    <property type="project" value="UniProtKB-KW"/>
</dbReference>
<dbReference type="STRING" id="5486.A0A367XTH2"/>
<proteinExistence type="inferred from homology"/>
<evidence type="ECO:0000256" key="5">
    <source>
        <dbReference type="ARBA" id="ARBA00023277"/>
    </source>
</evidence>
<dbReference type="Pfam" id="PF17652">
    <property type="entry name" value="Glyco_hydro81C"/>
    <property type="match status" value="1"/>
</dbReference>
<dbReference type="GO" id="GO:0009986">
    <property type="term" value="C:cell surface"/>
    <property type="evidence" value="ECO:0007669"/>
    <property type="project" value="TreeGrafter"/>
</dbReference>
<feature type="chain" id="PRO_5016638001" description="glucan endo-1,3-beta-D-glucosidase" evidence="10">
    <location>
        <begin position="21"/>
        <end position="1122"/>
    </location>
</feature>
<evidence type="ECO:0000256" key="3">
    <source>
        <dbReference type="ARBA" id="ARBA00012780"/>
    </source>
</evidence>
<feature type="domain" description="Glycosyl hydrolase family 81 N-terminal" evidence="11">
    <location>
        <begin position="426"/>
        <end position="751"/>
    </location>
</feature>
<dbReference type="InterPro" id="IPR040720">
    <property type="entry name" value="GH81_C"/>
</dbReference>
<evidence type="ECO:0000313" key="14">
    <source>
        <dbReference type="Proteomes" id="UP000253472"/>
    </source>
</evidence>
<dbReference type="GO" id="GO:0042973">
    <property type="term" value="F:glucan endo-1,3-beta-D-glucosidase activity"/>
    <property type="evidence" value="ECO:0007669"/>
    <property type="project" value="UniProtKB-EC"/>
</dbReference>
<comment type="caution">
    <text evidence="13">The sequence shown here is derived from an EMBL/GenBank/DDBJ whole genome shotgun (WGS) entry which is preliminary data.</text>
</comment>
<keyword evidence="8" id="KW-0624">Polysaccharide degradation</keyword>
<keyword evidence="6" id="KW-0326">Glycosidase</keyword>
<dbReference type="Gene3D" id="1.20.5.420">
    <property type="entry name" value="Immunoglobulin FC, subunit C"/>
    <property type="match status" value="1"/>
</dbReference>
<evidence type="ECO:0000256" key="2">
    <source>
        <dbReference type="ARBA" id="ARBA00010730"/>
    </source>
</evidence>
<keyword evidence="14" id="KW-1185">Reference proteome</keyword>
<comment type="similarity">
    <text evidence="2">Belongs to the glycosyl hydrolase 81 family.</text>
</comment>
<evidence type="ECO:0000256" key="7">
    <source>
        <dbReference type="ARBA" id="ARBA00023316"/>
    </source>
</evidence>
<dbReference type="AlphaFoldDB" id="A0A367XTH2"/>
<dbReference type="PANTHER" id="PTHR31983:SF20">
    <property type="entry name" value="GLUCAN ENDO-1,3-BETA-D-GLUCOSIDASE 1"/>
    <property type="match status" value="1"/>
</dbReference>
<feature type="compositionally biased region" description="Low complexity" evidence="9">
    <location>
        <begin position="370"/>
        <end position="389"/>
    </location>
</feature>
<dbReference type="GO" id="GO:0000272">
    <property type="term" value="P:polysaccharide catabolic process"/>
    <property type="evidence" value="ECO:0007669"/>
    <property type="project" value="UniProtKB-KW"/>
</dbReference>
<evidence type="ECO:0000256" key="6">
    <source>
        <dbReference type="ARBA" id="ARBA00023295"/>
    </source>
</evidence>
<dbReference type="InterPro" id="IPR005200">
    <property type="entry name" value="Endo-beta-glucanase"/>
</dbReference>
<dbReference type="FunFam" id="2.70.98.30:FF:000006">
    <property type="entry name" value="Endo-1,3-beta-glucanase Engl1"/>
    <property type="match status" value="1"/>
</dbReference>
<feature type="compositionally biased region" description="Low complexity" evidence="9">
    <location>
        <begin position="302"/>
        <end position="360"/>
    </location>
</feature>
<keyword evidence="7" id="KW-0961">Cell wall biogenesis/degradation</keyword>
<protein>
    <recommendedName>
        <fullName evidence="3">glucan endo-1,3-beta-D-glucosidase</fullName>
        <ecNumber evidence="3">3.2.1.39</ecNumber>
    </recommendedName>
</protein>
<evidence type="ECO:0000256" key="9">
    <source>
        <dbReference type="SAM" id="MobiDB-lite"/>
    </source>
</evidence>
<dbReference type="Pfam" id="PF03639">
    <property type="entry name" value="Glyco_hydro_81"/>
    <property type="match status" value="1"/>
</dbReference>
<evidence type="ECO:0000313" key="13">
    <source>
        <dbReference type="EMBL" id="RCK56540.1"/>
    </source>
</evidence>
<dbReference type="PROSITE" id="PS52008">
    <property type="entry name" value="GH81"/>
    <property type="match status" value="1"/>
</dbReference>
<sequence length="1122" mass="121343">MFWKSILVSAILATRAITEAQQVVTVTKTVYESNQCLEEYAKKILPNNPAGLTTGIPVVLVYEPKSQNGQTQLQGQNQQQQQQDQDQDQQHNTNQVQGQAQSQGEQSRTVASTARAQSSTARKSQNVVVTRSQTTTTIAETTVCERNGCEVRTYTTVIAVPLTYTSALPAVETDKIVFETTSVRTAETTTSTIFSATTLPSTTYTPSTDVTVLSPSIQNPVSSQSVVSSSQSVSIDTSSITGPVTIGAESTAVRTTNSTDTNSSNGSAVTTTSILSSLIETTDSEGSTITSTLYSTSTGVTSNAAVSSSSSPASSLSSSSSSSGLSSGYSNSTSEYGSSSTAAESESTSGSLTDISSELESTTESESATESESSTPSAESSTEASSSAETSEEPSIETRVCYSGDLFSAVDTVAPPPVFPRDQIPISVATGVNNNGQPIGTNKFYTNLVINNQDLMVYPLPYALYWSKSNYYGFGVQHINLDQRVFGSQNTNNVGVASYYFDPANNGEIIFSATSFAEDAMNMQVTEMTDMSALVTLMSSAEDEINYLNIPLVQGMGFATGIYNGNLTPLLNSLYGFQTLTVETSDALLPNVIKYRATLLNGIEWLIYVTLPTADTEFELEVSSIHAIEGSASVDGLIIQVAIAPEDSDQDAYYDAAAGTYVTTATLLGSVVCDTAASYKISYLTRGTSSSGKPLIFALPHHLSALTGDVLSAATGIQVASTTKGNMTGFLTDELSFSETINYDVEFLPWLPSLSGPLTYTQDQLTLLASSANHELAVDIRSTVANMNSNYFSGKVIDKYAQILLVVSEIIQDEEVTQDALDAMKDAFDTFLNNEQYYPLMYDTKFGGVTSTSAQKGDTGADFGAAYYNDHDFHYGYFIHAAAVVGYVDKKLNGTWAEDNKHWVNSLVRDTSNPSTDDTYFPVSRMFDWYSGHSWATGLFNTYKNIESSSESLHHAAALKLWGKVIGDHSLEARGGLMLAIMVRSYNDYFYYKSDNTVEPEEILPNKVSGIFFENKVDYTTFFGAPDEYPQYVHGIHMLPITPSTALARIPSYVQEEWDDQVVTFIDNVTDGWLGILRLNQALIDARSSYEFFASDDWTDNYLDNGQSRTWSLAFSGIYNSL</sequence>
<feature type="signal peptide" evidence="10">
    <location>
        <begin position="1"/>
        <end position="20"/>
    </location>
</feature>
<dbReference type="EMBL" id="QLNQ01000029">
    <property type="protein sequence ID" value="RCK56540.1"/>
    <property type="molecule type" value="Genomic_DNA"/>
</dbReference>
<evidence type="ECO:0000256" key="10">
    <source>
        <dbReference type="SAM" id="SignalP"/>
    </source>
</evidence>
<feature type="compositionally biased region" description="Low complexity" evidence="9">
    <location>
        <begin position="67"/>
        <end position="122"/>
    </location>
</feature>
<keyword evidence="5" id="KW-0119">Carbohydrate metabolism</keyword>
<accession>A0A367XTH2</accession>
<dbReference type="PANTHER" id="PTHR31983">
    <property type="entry name" value="ENDO-1,3(4)-BETA-GLUCANASE 1"/>
    <property type="match status" value="1"/>
</dbReference>
<dbReference type="GO" id="GO:0052861">
    <property type="term" value="F:endo-1,3(4)-beta-glucanase activity"/>
    <property type="evidence" value="ECO:0007669"/>
    <property type="project" value="InterPro"/>
</dbReference>
<dbReference type="Gene3D" id="2.70.98.30">
    <property type="entry name" value="Golgi alpha-mannosidase II, domain 4"/>
    <property type="match status" value="1"/>
</dbReference>
<feature type="domain" description="Glycosyl hydrolase family 81 C-terminal" evidence="12">
    <location>
        <begin position="760"/>
        <end position="1113"/>
    </location>
</feature>
<evidence type="ECO:0000259" key="12">
    <source>
        <dbReference type="Pfam" id="PF17652"/>
    </source>
</evidence>
<comment type="catalytic activity">
    <reaction evidence="1">
        <text>Hydrolysis of (1-&gt;3)-beta-D-glucosidic linkages in (1-&gt;3)-beta-D-glucans.</text>
        <dbReference type="EC" id="3.2.1.39"/>
    </reaction>
</comment>
<evidence type="ECO:0000256" key="4">
    <source>
        <dbReference type="ARBA" id="ARBA00022801"/>
    </source>
</evidence>